<comment type="caution">
    <text evidence="2">The sequence shown here is derived from an EMBL/GenBank/DDBJ whole genome shotgun (WGS) entry which is preliminary data.</text>
</comment>
<keyword evidence="1" id="KW-1133">Transmembrane helix</keyword>
<dbReference type="PANTHER" id="PTHR35335:SF1">
    <property type="entry name" value="UPF0716 PROTEIN FXSA"/>
    <property type="match status" value="1"/>
</dbReference>
<protein>
    <submittedName>
        <fullName evidence="2">Membrane protein FxsA</fullName>
    </submittedName>
</protein>
<sequence length="128" mass="14178">MRYIVIIMIAVPAAEIAVLLLSGKIIGVWPTIALILFTGILGAYLAKKQGLETIRRVNEQLQHGHMPGDAILDGICILVGGILLLTPGFLTDITGLLMLAPPTKLFFKKLILKEFRKWIEKNTFTIIR</sequence>
<feature type="transmembrane region" description="Helical" evidence="1">
    <location>
        <begin position="26"/>
        <end position="46"/>
    </location>
</feature>
<feature type="transmembrane region" description="Helical" evidence="1">
    <location>
        <begin position="70"/>
        <end position="90"/>
    </location>
</feature>
<name>A0ABS5NUS4_9BACI</name>
<proteinExistence type="predicted"/>
<evidence type="ECO:0000313" key="2">
    <source>
        <dbReference type="EMBL" id="MBS4191581.1"/>
    </source>
</evidence>
<gene>
    <name evidence="2" type="primary">fxsA</name>
    <name evidence="2" type="ORF">KHA94_15430</name>
</gene>
<keyword evidence="3" id="KW-1185">Reference proteome</keyword>
<evidence type="ECO:0000313" key="3">
    <source>
        <dbReference type="Proteomes" id="UP000681027"/>
    </source>
</evidence>
<dbReference type="NCBIfam" id="NF008528">
    <property type="entry name" value="PRK11463.1-2"/>
    <property type="match status" value="1"/>
</dbReference>
<dbReference type="Proteomes" id="UP000681027">
    <property type="component" value="Unassembled WGS sequence"/>
</dbReference>
<dbReference type="RefSeq" id="WP_213103006.1">
    <property type="nucleotide sequence ID" value="NZ_JAGYPM010000003.1"/>
</dbReference>
<dbReference type="InterPro" id="IPR007313">
    <property type="entry name" value="FxsA"/>
</dbReference>
<dbReference type="PANTHER" id="PTHR35335">
    <property type="entry name" value="UPF0716 PROTEIN FXSA"/>
    <property type="match status" value="1"/>
</dbReference>
<keyword evidence="1" id="KW-0812">Transmembrane</keyword>
<reference evidence="2 3" key="1">
    <citation type="submission" date="2021-05" db="EMBL/GenBank/DDBJ databases">
        <title>Novel Bacillus species.</title>
        <authorList>
            <person name="Liu G."/>
        </authorList>
    </citation>
    <scope>NUCLEOTIDE SEQUENCE [LARGE SCALE GENOMIC DNA]</scope>
    <source>
        <strain evidence="2 3">FJAT-49705</strain>
    </source>
</reference>
<dbReference type="Pfam" id="PF04186">
    <property type="entry name" value="FxsA"/>
    <property type="match status" value="1"/>
</dbReference>
<accession>A0ABS5NUS4</accession>
<dbReference type="EMBL" id="JAGYPM010000003">
    <property type="protein sequence ID" value="MBS4191581.1"/>
    <property type="molecule type" value="Genomic_DNA"/>
</dbReference>
<organism evidence="2 3">
    <name type="scientific">Cytobacillus citreus</name>
    <dbReference type="NCBI Taxonomy" id="2833586"/>
    <lineage>
        <taxon>Bacteria</taxon>
        <taxon>Bacillati</taxon>
        <taxon>Bacillota</taxon>
        <taxon>Bacilli</taxon>
        <taxon>Bacillales</taxon>
        <taxon>Bacillaceae</taxon>
        <taxon>Cytobacillus</taxon>
    </lineage>
</organism>
<evidence type="ECO:0000256" key="1">
    <source>
        <dbReference type="SAM" id="Phobius"/>
    </source>
</evidence>
<keyword evidence="1" id="KW-0472">Membrane</keyword>